<dbReference type="Pfam" id="PF00005">
    <property type="entry name" value="ABC_tran"/>
    <property type="match status" value="1"/>
</dbReference>
<comment type="caution">
    <text evidence="7">The sequence shown here is derived from an EMBL/GenBank/DDBJ whole genome shotgun (WGS) entry which is preliminary data.</text>
</comment>
<dbReference type="InterPro" id="IPR027417">
    <property type="entry name" value="P-loop_NTPase"/>
</dbReference>
<dbReference type="GO" id="GO:0016887">
    <property type="term" value="F:ATP hydrolysis activity"/>
    <property type="evidence" value="ECO:0007669"/>
    <property type="project" value="InterPro"/>
</dbReference>
<evidence type="ECO:0000256" key="1">
    <source>
        <dbReference type="ARBA" id="ARBA00005417"/>
    </source>
</evidence>
<dbReference type="SMART" id="SM00382">
    <property type="entry name" value="AAA"/>
    <property type="match status" value="1"/>
</dbReference>
<dbReference type="CDD" id="cd03224">
    <property type="entry name" value="ABC_TM1139_LivF_branched"/>
    <property type="match status" value="1"/>
</dbReference>
<evidence type="ECO:0000259" key="6">
    <source>
        <dbReference type="PROSITE" id="PS50893"/>
    </source>
</evidence>
<dbReference type="InterPro" id="IPR003593">
    <property type="entry name" value="AAA+_ATPase"/>
</dbReference>
<evidence type="ECO:0000313" key="7">
    <source>
        <dbReference type="EMBL" id="OWU77547.1"/>
    </source>
</evidence>
<keyword evidence="4 7" id="KW-0067">ATP-binding</keyword>
<feature type="domain" description="ABC transporter" evidence="6">
    <location>
        <begin position="3"/>
        <end position="234"/>
    </location>
</feature>
<accession>A0A225NVZ8</accession>
<dbReference type="SUPFAM" id="SSF52540">
    <property type="entry name" value="P-loop containing nucleoside triphosphate hydrolases"/>
    <property type="match status" value="1"/>
</dbReference>
<dbReference type="PANTHER" id="PTHR43820:SF2">
    <property type="entry name" value="ABC TRANSPORTER ATP-BINDING PROTEIN"/>
    <property type="match status" value="1"/>
</dbReference>
<dbReference type="PROSITE" id="PS50893">
    <property type="entry name" value="ABC_TRANSPORTER_2"/>
    <property type="match status" value="1"/>
</dbReference>
<protein>
    <submittedName>
        <fullName evidence="7">ABC transporter ATP-binding protein</fullName>
    </submittedName>
</protein>
<evidence type="ECO:0000256" key="3">
    <source>
        <dbReference type="ARBA" id="ARBA00022741"/>
    </source>
</evidence>
<dbReference type="InterPro" id="IPR052156">
    <property type="entry name" value="BCAA_Transport_ATP-bd_LivF"/>
</dbReference>
<dbReference type="GO" id="GO:0015807">
    <property type="term" value="P:L-amino acid transport"/>
    <property type="evidence" value="ECO:0007669"/>
    <property type="project" value="TreeGrafter"/>
</dbReference>
<dbReference type="PROSITE" id="PS00211">
    <property type="entry name" value="ABC_TRANSPORTER_1"/>
    <property type="match status" value="1"/>
</dbReference>
<dbReference type="GO" id="GO:0015658">
    <property type="term" value="F:branched-chain amino acid transmembrane transporter activity"/>
    <property type="evidence" value="ECO:0007669"/>
    <property type="project" value="TreeGrafter"/>
</dbReference>
<proteinExistence type="inferred from homology"/>
<evidence type="ECO:0000256" key="4">
    <source>
        <dbReference type="ARBA" id="ARBA00022840"/>
    </source>
</evidence>
<keyword evidence="8" id="KW-1185">Reference proteome</keyword>
<dbReference type="Proteomes" id="UP000215377">
    <property type="component" value="Unassembled WGS sequence"/>
</dbReference>
<gene>
    <name evidence="7" type="ORF">ATO3_02305</name>
</gene>
<dbReference type="PANTHER" id="PTHR43820">
    <property type="entry name" value="HIGH-AFFINITY BRANCHED-CHAIN AMINO ACID TRANSPORT ATP-BINDING PROTEIN LIVF"/>
    <property type="match status" value="1"/>
</dbReference>
<keyword evidence="5" id="KW-0029">Amino-acid transport</keyword>
<dbReference type="EMBL" id="AQQR01000001">
    <property type="protein sequence ID" value="OWU77547.1"/>
    <property type="molecule type" value="Genomic_DNA"/>
</dbReference>
<sequence>MMLQVRDLTAHYGTSQALFGMDFALQAGQVATLLGRNGMGKTTTIHAIMGIVKASGGSILFDGQELVGRPSFRTANLGIGLVPEGRQIFPNLTLMENLVATASNHLGQADPWSVEKVFALFPELETRVGSMGNLLSGGEQQMLAIGRALMTNPRLLILDEATEGLAPLVRQKIWAALARIRAEGMSILVVDKNLADLLRIADRHFIVQRGRVAWSGTSLELQADAAVRAQYLGF</sequence>
<reference evidence="7 8" key="1">
    <citation type="submission" date="2013-04" db="EMBL/GenBank/DDBJ databases">
        <title>Oceanicola sp. 22II1-22F33 Genome Sequencing.</title>
        <authorList>
            <person name="Lai Q."/>
            <person name="Li G."/>
            <person name="Shao Z."/>
        </authorList>
    </citation>
    <scope>NUCLEOTIDE SEQUENCE [LARGE SCALE GENOMIC DNA]</scope>
    <source>
        <strain evidence="7 8">22II1-22F33</strain>
    </source>
</reference>
<keyword evidence="2" id="KW-0813">Transport</keyword>
<keyword evidence="3" id="KW-0547">Nucleotide-binding</keyword>
<dbReference type="InterPro" id="IPR003439">
    <property type="entry name" value="ABC_transporter-like_ATP-bd"/>
</dbReference>
<evidence type="ECO:0000313" key="8">
    <source>
        <dbReference type="Proteomes" id="UP000215377"/>
    </source>
</evidence>
<name>A0A225NVZ8_9RHOB</name>
<evidence type="ECO:0000256" key="2">
    <source>
        <dbReference type="ARBA" id="ARBA00022448"/>
    </source>
</evidence>
<dbReference type="InterPro" id="IPR017871">
    <property type="entry name" value="ABC_transporter-like_CS"/>
</dbReference>
<comment type="similarity">
    <text evidence="1">Belongs to the ABC transporter superfamily.</text>
</comment>
<dbReference type="GO" id="GO:0005524">
    <property type="term" value="F:ATP binding"/>
    <property type="evidence" value="ECO:0007669"/>
    <property type="project" value="UniProtKB-KW"/>
</dbReference>
<dbReference type="Gene3D" id="3.40.50.300">
    <property type="entry name" value="P-loop containing nucleotide triphosphate hydrolases"/>
    <property type="match status" value="1"/>
</dbReference>
<organism evidence="7 8">
    <name type="scientific">Marinibacterium profundimaris</name>
    <dbReference type="NCBI Taxonomy" id="1679460"/>
    <lineage>
        <taxon>Bacteria</taxon>
        <taxon>Pseudomonadati</taxon>
        <taxon>Pseudomonadota</taxon>
        <taxon>Alphaproteobacteria</taxon>
        <taxon>Rhodobacterales</taxon>
        <taxon>Paracoccaceae</taxon>
        <taxon>Marinibacterium</taxon>
    </lineage>
</organism>
<dbReference type="AlphaFoldDB" id="A0A225NVZ8"/>
<evidence type="ECO:0000256" key="5">
    <source>
        <dbReference type="ARBA" id="ARBA00022970"/>
    </source>
</evidence>